<comment type="caution">
    <text evidence="7">The sequence shown here is derived from an EMBL/GenBank/DDBJ whole genome shotgun (WGS) entry which is preliminary data.</text>
</comment>
<accession>N1J792</accession>
<organism evidence="7 8">
    <name type="scientific">Blumeria graminis f. sp. hordei (strain DH14)</name>
    <name type="common">Barley powdery mildew</name>
    <name type="synonym">Oidium monilioides f. sp. hordei</name>
    <dbReference type="NCBI Taxonomy" id="546991"/>
    <lineage>
        <taxon>Eukaryota</taxon>
        <taxon>Fungi</taxon>
        <taxon>Dikarya</taxon>
        <taxon>Ascomycota</taxon>
        <taxon>Pezizomycotina</taxon>
        <taxon>Leotiomycetes</taxon>
        <taxon>Erysiphales</taxon>
        <taxon>Erysiphaceae</taxon>
        <taxon>Blumeria</taxon>
        <taxon>Blumeria hordei</taxon>
    </lineage>
</organism>
<feature type="transmembrane region" description="Helical" evidence="6">
    <location>
        <begin position="81"/>
        <end position="100"/>
    </location>
</feature>
<evidence type="ECO:0000313" key="8">
    <source>
        <dbReference type="Proteomes" id="UP000015441"/>
    </source>
</evidence>
<keyword evidence="8" id="KW-1185">Reference proteome</keyword>
<dbReference type="OrthoDB" id="5620at2759"/>
<protein>
    <submittedName>
        <fullName evidence="7">Uncharacterized protein</fullName>
    </submittedName>
</protein>
<dbReference type="InterPro" id="IPR005349">
    <property type="entry name" value="TMEM14"/>
</dbReference>
<dbReference type="Pfam" id="PF03647">
    <property type="entry name" value="Tmemb_14"/>
    <property type="match status" value="1"/>
</dbReference>
<comment type="similarity">
    <text evidence="2">Belongs to the TMEM14 family.</text>
</comment>
<evidence type="ECO:0000256" key="1">
    <source>
        <dbReference type="ARBA" id="ARBA00004370"/>
    </source>
</evidence>
<dbReference type="Proteomes" id="UP000015441">
    <property type="component" value="Unassembled WGS sequence"/>
</dbReference>
<dbReference type="GO" id="GO:0016020">
    <property type="term" value="C:membrane"/>
    <property type="evidence" value="ECO:0007669"/>
    <property type="project" value="UniProtKB-SubCell"/>
</dbReference>
<dbReference type="FunCoup" id="N1J792">
    <property type="interactions" value="57"/>
</dbReference>
<dbReference type="Gene3D" id="1.10.10.1740">
    <property type="entry name" value="Transmembrane protein 14-like"/>
    <property type="match status" value="1"/>
</dbReference>
<evidence type="ECO:0000256" key="3">
    <source>
        <dbReference type="ARBA" id="ARBA00022692"/>
    </source>
</evidence>
<comment type="subcellular location">
    <subcellularLocation>
        <location evidence="1">Membrane</location>
    </subcellularLocation>
</comment>
<evidence type="ECO:0000256" key="4">
    <source>
        <dbReference type="ARBA" id="ARBA00022989"/>
    </source>
</evidence>
<sequence length="112" mass="11665">MGIETIAYVLGTFAAGGGTIGYIRKGSIPSMVAGVGVGSLYLLGGYRIQNKQSYGIELALFASLLLAGSSIPRGIKTKKPLALGLGVLSLYGLFTFGNAYKSMKQEASKKIL</sequence>
<evidence type="ECO:0000256" key="5">
    <source>
        <dbReference type="ARBA" id="ARBA00023136"/>
    </source>
</evidence>
<reference evidence="7 8" key="1">
    <citation type="journal article" date="2010" name="Science">
        <title>Genome expansion and gene loss in powdery mildew fungi reveal tradeoffs in extreme parasitism.</title>
        <authorList>
            <person name="Spanu P.D."/>
            <person name="Abbott J.C."/>
            <person name="Amselem J."/>
            <person name="Burgis T.A."/>
            <person name="Soanes D.M."/>
            <person name="Stueber K."/>
            <person name="Ver Loren van Themaat E."/>
            <person name="Brown J.K.M."/>
            <person name="Butcher S.A."/>
            <person name="Gurr S.J."/>
            <person name="Lebrun M.-H."/>
            <person name="Ridout C.J."/>
            <person name="Schulze-Lefert P."/>
            <person name="Talbot N.J."/>
            <person name="Ahmadinejad N."/>
            <person name="Ametz C."/>
            <person name="Barton G.R."/>
            <person name="Benjdia M."/>
            <person name="Bidzinski P."/>
            <person name="Bindschedler L.V."/>
            <person name="Both M."/>
            <person name="Brewer M.T."/>
            <person name="Cadle-Davidson L."/>
            <person name="Cadle-Davidson M.M."/>
            <person name="Collemare J."/>
            <person name="Cramer R."/>
            <person name="Frenkel O."/>
            <person name="Godfrey D."/>
            <person name="Harriman J."/>
            <person name="Hoede C."/>
            <person name="King B.C."/>
            <person name="Klages S."/>
            <person name="Kleemann J."/>
            <person name="Knoll D."/>
            <person name="Koti P.S."/>
            <person name="Kreplak J."/>
            <person name="Lopez-Ruiz F.J."/>
            <person name="Lu X."/>
            <person name="Maekawa T."/>
            <person name="Mahanil S."/>
            <person name="Micali C."/>
            <person name="Milgroom M.G."/>
            <person name="Montana G."/>
            <person name="Noir S."/>
            <person name="O'Connell R.J."/>
            <person name="Oberhaensli S."/>
            <person name="Parlange F."/>
            <person name="Pedersen C."/>
            <person name="Quesneville H."/>
            <person name="Reinhardt R."/>
            <person name="Rott M."/>
            <person name="Sacristan S."/>
            <person name="Schmidt S.M."/>
            <person name="Schoen M."/>
            <person name="Skamnioti P."/>
            <person name="Sommer H."/>
            <person name="Stephens A."/>
            <person name="Takahara H."/>
            <person name="Thordal-Christensen H."/>
            <person name="Vigouroux M."/>
            <person name="Wessling R."/>
            <person name="Wicker T."/>
            <person name="Panstruga R."/>
        </authorList>
    </citation>
    <scope>NUCLEOTIDE SEQUENCE [LARGE SCALE GENOMIC DNA]</scope>
    <source>
        <strain evidence="7">DH14</strain>
    </source>
</reference>
<evidence type="ECO:0000256" key="2">
    <source>
        <dbReference type="ARBA" id="ARBA00007590"/>
    </source>
</evidence>
<dbReference type="InterPro" id="IPR044890">
    <property type="entry name" value="TMEM14_sf"/>
</dbReference>
<name>N1J792_BLUG1</name>
<dbReference type="EMBL" id="CAUH01002214">
    <property type="protein sequence ID" value="CCU76135.1"/>
    <property type="molecule type" value="Genomic_DNA"/>
</dbReference>
<gene>
    <name evidence="7" type="ORF">BGHDH14_bgh01728</name>
</gene>
<keyword evidence="4 6" id="KW-1133">Transmembrane helix</keyword>
<dbReference type="eggNOG" id="KOG4267">
    <property type="taxonomic scope" value="Eukaryota"/>
</dbReference>
<keyword evidence="5 6" id="KW-0472">Membrane</keyword>
<proteinExistence type="inferred from homology"/>
<feature type="transmembrane region" description="Helical" evidence="6">
    <location>
        <begin position="28"/>
        <end position="46"/>
    </location>
</feature>
<evidence type="ECO:0000256" key="6">
    <source>
        <dbReference type="SAM" id="Phobius"/>
    </source>
</evidence>
<dbReference type="AlphaFoldDB" id="N1J792"/>
<dbReference type="PANTHER" id="PTHR12668">
    <property type="entry name" value="TRANSMEMBRANE PROTEIN 14, 15"/>
    <property type="match status" value="1"/>
</dbReference>
<feature type="transmembrane region" description="Helical" evidence="6">
    <location>
        <begin position="58"/>
        <end position="75"/>
    </location>
</feature>
<evidence type="ECO:0000313" key="7">
    <source>
        <dbReference type="EMBL" id="CCU76135.1"/>
    </source>
</evidence>
<dbReference type="InParanoid" id="N1J792"/>
<keyword evidence="3 6" id="KW-0812">Transmembrane</keyword>
<dbReference type="HOGENOM" id="CLU_096652_3_0_1"/>
<dbReference type="PANTHER" id="PTHR12668:SF15">
    <property type="entry name" value="UPF0136 DOMAIN PROTEIN (AFU_ORTHOLOGUE AFUA_1G03720)"/>
    <property type="match status" value="1"/>
</dbReference>